<reference evidence="2" key="1">
    <citation type="submission" date="2014-03" db="EMBL/GenBank/DDBJ databases">
        <title>The Genome Sequence of Puccinia striiformis f. sp. tritici PST-78.</title>
        <authorList>
            <consortium name="The Broad Institute Genome Sequencing Platform"/>
            <person name="Cuomo C."/>
            <person name="Hulbert S."/>
            <person name="Chen X."/>
            <person name="Walker B."/>
            <person name="Young S.K."/>
            <person name="Zeng Q."/>
            <person name="Gargeya S."/>
            <person name="Fitzgerald M."/>
            <person name="Haas B."/>
            <person name="Abouelleil A."/>
            <person name="Alvarado L."/>
            <person name="Arachchi H.M."/>
            <person name="Berlin A.M."/>
            <person name="Chapman S.B."/>
            <person name="Goldberg J."/>
            <person name="Griggs A."/>
            <person name="Gujja S."/>
            <person name="Hansen M."/>
            <person name="Howarth C."/>
            <person name="Imamovic A."/>
            <person name="Larimer J."/>
            <person name="McCowan C."/>
            <person name="Montmayeur A."/>
            <person name="Murphy C."/>
            <person name="Neiman D."/>
            <person name="Pearson M."/>
            <person name="Priest M."/>
            <person name="Roberts A."/>
            <person name="Saif S."/>
            <person name="Shea T."/>
            <person name="Sisk P."/>
            <person name="Sykes S."/>
            <person name="Wortman J."/>
            <person name="Nusbaum C."/>
            <person name="Birren B."/>
        </authorList>
    </citation>
    <scope>NUCLEOTIDE SEQUENCE [LARGE SCALE GENOMIC DNA]</scope>
    <source>
        <strain evidence="2">race PST-78</strain>
    </source>
</reference>
<keyword evidence="2" id="KW-1185">Reference proteome</keyword>
<proteinExistence type="predicted"/>
<dbReference type="GO" id="GO:0003676">
    <property type="term" value="F:nucleic acid binding"/>
    <property type="evidence" value="ECO:0007669"/>
    <property type="project" value="InterPro"/>
</dbReference>
<dbReference type="AlphaFoldDB" id="A0A0L0V9L7"/>
<sequence length="154" mass="17317">MEFVGPLPRIKSGNQYPVTAIDYGTGWVYATPLKARSSLVAVKLVKVVIENHGLYILKVTTQEYRDDQGKKPIDDIVIFRKEQRFRLPTVIPSKERSTATDSMNINATTSKNNVLKFGGRMTKANRRLSMAARKLGRDDVMTGSGPRPISRFFL</sequence>
<dbReference type="SUPFAM" id="SSF53098">
    <property type="entry name" value="Ribonuclease H-like"/>
    <property type="match status" value="1"/>
</dbReference>
<accession>A0A0L0V9L7</accession>
<protein>
    <recommendedName>
        <fullName evidence="3">Integrase catalytic domain-containing protein</fullName>
    </recommendedName>
</protein>
<dbReference type="EMBL" id="AJIL01000089">
    <property type="protein sequence ID" value="KNE95972.1"/>
    <property type="molecule type" value="Genomic_DNA"/>
</dbReference>
<evidence type="ECO:0000313" key="2">
    <source>
        <dbReference type="Proteomes" id="UP000054564"/>
    </source>
</evidence>
<dbReference type="Gene3D" id="3.30.420.10">
    <property type="entry name" value="Ribonuclease H-like superfamily/Ribonuclease H"/>
    <property type="match status" value="1"/>
</dbReference>
<name>A0A0L0V9L7_9BASI</name>
<gene>
    <name evidence="1" type="ORF">PSTG_10769</name>
</gene>
<evidence type="ECO:0000313" key="1">
    <source>
        <dbReference type="EMBL" id="KNE95972.1"/>
    </source>
</evidence>
<comment type="caution">
    <text evidence="1">The sequence shown here is derived from an EMBL/GenBank/DDBJ whole genome shotgun (WGS) entry which is preliminary data.</text>
</comment>
<dbReference type="InterPro" id="IPR036397">
    <property type="entry name" value="RNaseH_sf"/>
</dbReference>
<dbReference type="InterPro" id="IPR012337">
    <property type="entry name" value="RNaseH-like_sf"/>
</dbReference>
<organism evidence="1 2">
    <name type="scientific">Puccinia striiformis f. sp. tritici PST-78</name>
    <dbReference type="NCBI Taxonomy" id="1165861"/>
    <lineage>
        <taxon>Eukaryota</taxon>
        <taxon>Fungi</taxon>
        <taxon>Dikarya</taxon>
        <taxon>Basidiomycota</taxon>
        <taxon>Pucciniomycotina</taxon>
        <taxon>Pucciniomycetes</taxon>
        <taxon>Pucciniales</taxon>
        <taxon>Pucciniaceae</taxon>
        <taxon>Puccinia</taxon>
    </lineage>
</organism>
<dbReference type="Proteomes" id="UP000054564">
    <property type="component" value="Unassembled WGS sequence"/>
</dbReference>
<evidence type="ECO:0008006" key="3">
    <source>
        <dbReference type="Google" id="ProtNLM"/>
    </source>
</evidence>